<dbReference type="AlphaFoldDB" id="A0A1Z4C2D5"/>
<dbReference type="KEGG" id="mpsy:CEK71_17320"/>
<dbReference type="Proteomes" id="UP000197019">
    <property type="component" value="Chromosome"/>
</dbReference>
<sequence length="72" mass="7742">MVVRYLPFNGVGQAVLPDAPPISTGTRCSGRYVKSDILSVAELGKVGQNRLPNLRIYPHKPAPCGFFLPCAS</sequence>
<name>A0A1Z4C2D5_9GAMM</name>
<accession>A0A1Z4C2D5</accession>
<evidence type="ECO:0000313" key="2">
    <source>
        <dbReference type="Proteomes" id="UP000197019"/>
    </source>
</evidence>
<gene>
    <name evidence="1" type="ORF">CEK71_17320</name>
</gene>
<organism evidence="1 2">
    <name type="scientific">Methylovulum psychrotolerans</name>
    <dbReference type="NCBI Taxonomy" id="1704499"/>
    <lineage>
        <taxon>Bacteria</taxon>
        <taxon>Pseudomonadati</taxon>
        <taxon>Pseudomonadota</taxon>
        <taxon>Gammaproteobacteria</taxon>
        <taxon>Methylococcales</taxon>
        <taxon>Methylococcaceae</taxon>
        <taxon>Methylovulum</taxon>
    </lineage>
</organism>
<dbReference type="EMBL" id="CP022129">
    <property type="protein sequence ID" value="ASF47684.1"/>
    <property type="molecule type" value="Genomic_DNA"/>
</dbReference>
<evidence type="ECO:0000313" key="1">
    <source>
        <dbReference type="EMBL" id="ASF47684.1"/>
    </source>
</evidence>
<reference evidence="1 2" key="1">
    <citation type="submission" date="2017-06" db="EMBL/GenBank/DDBJ databases">
        <title>Genome Sequencing of the methanotroph Methylovulum psychrotolerants str. HV10-M2 isolated from a high-altitude environment.</title>
        <authorList>
            <person name="Mateos-Rivera A."/>
        </authorList>
    </citation>
    <scope>NUCLEOTIDE SEQUENCE [LARGE SCALE GENOMIC DNA]</scope>
    <source>
        <strain evidence="1 2">HV10_M2</strain>
    </source>
</reference>
<proteinExistence type="predicted"/>
<protein>
    <submittedName>
        <fullName evidence="1">Uncharacterized protein</fullName>
    </submittedName>
</protein>
<keyword evidence="2" id="KW-1185">Reference proteome</keyword>